<dbReference type="SMART" id="SM00355">
    <property type="entry name" value="ZnF_C2H2"/>
    <property type="match status" value="6"/>
</dbReference>
<dbReference type="PROSITE" id="PS50157">
    <property type="entry name" value="ZINC_FINGER_C2H2_2"/>
    <property type="match status" value="6"/>
</dbReference>
<evidence type="ECO:0000256" key="6">
    <source>
        <dbReference type="ARBA" id="ARBA00023242"/>
    </source>
</evidence>
<keyword evidence="10" id="KW-1185">Reference proteome</keyword>
<dbReference type="FunFam" id="3.30.160.60:FF:000125">
    <property type="entry name" value="Putative zinc finger protein 143"/>
    <property type="match status" value="1"/>
</dbReference>
<feature type="domain" description="C2H2-type" evidence="8">
    <location>
        <begin position="181"/>
        <end position="210"/>
    </location>
</feature>
<dbReference type="SUPFAM" id="SSF57667">
    <property type="entry name" value="beta-beta-alpha zinc fingers"/>
    <property type="match status" value="4"/>
</dbReference>
<keyword evidence="2" id="KW-0479">Metal-binding</keyword>
<keyword evidence="3" id="KW-0677">Repeat</keyword>
<reference evidence="9" key="1">
    <citation type="submission" date="2020-08" db="EMBL/GenBank/DDBJ databases">
        <title>Multicomponent nature underlies the extraordinary mechanical properties of spider dragline silk.</title>
        <authorList>
            <person name="Kono N."/>
            <person name="Nakamura H."/>
            <person name="Mori M."/>
            <person name="Yoshida Y."/>
            <person name="Ohtoshi R."/>
            <person name="Malay A.D."/>
            <person name="Moran D.A.P."/>
            <person name="Tomita M."/>
            <person name="Numata K."/>
            <person name="Arakawa K."/>
        </authorList>
    </citation>
    <scope>NUCLEOTIDE SEQUENCE</scope>
</reference>
<dbReference type="Pfam" id="PF00096">
    <property type="entry name" value="zf-C2H2"/>
    <property type="match status" value="5"/>
</dbReference>
<feature type="domain" description="C2H2-type" evidence="8">
    <location>
        <begin position="270"/>
        <end position="299"/>
    </location>
</feature>
<feature type="domain" description="C2H2-type" evidence="8">
    <location>
        <begin position="240"/>
        <end position="269"/>
    </location>
</feature>
<dbReference type="FunFam" id="3.30.160.60:FF:000349">
    <property type="entry name" value="metal regulatory transcription factor 1"/>
    <property type="match status" value="1"/>
</dbReference>
<dbReference type="PROSITE" id="PS00028">
    <property type="entry name" value="ZINC_FINGER_C2H2_1"/>
    <property type="match status" value="6"/>
</dbReference>
<dbReference type="GO" id="GO:0006357">
    <property type="term" value="P:regulation of transcription by RNA polymerase II"/>
    <property type="evidence" value="ECO:0007669"/>
    <property type="project" value="TreeGrafter"/>
</dbReference>
<dbReference type="PANTHER" id="PTHR46179">
    <property type="entry name" value="ZINC FINGER PROTEIN"/>
    <property type="match status" value="1"/>
</dbReference>
<dbReference type="InterPro" id="IPR036236">
    <property type="entry name" value="Znf_C2H2_sf"/>
</dbReference>
<dbReference type="AlphaFoldDB" id="A0A8X6U2K7"/>
<evidence type="ECO:0000256" key="3">
    <source>
        <dbReference type="ARBA" id="ARBA00022737"/>
    </source>
</evidence>
<dbReference type="OrthoDB" id="6145499at2759"/>
<evidence type="ECO:0000256" key="7">
    <source>
        <dbReference type="PROSITE-ProRule" id="PRU00042"/>
    </source>
</evidence>
<evidence type="ECO:0000256" key="2">
    <source>
        <dbReference type="ARBA" id="ARBA00022723"/>
    </source>
</evidence>
<keyword evidence="4 7" id="KW-0863">Zinc-finger</keyword>
<dbReference type="GO" id="GO:0005634">
    <property type="term" value="C:nucleus"/>
    <property type="evidence" value="ECO:0007669"/>
    <property type="project" value="UniProtKB-SubCell"/>
</dbReference>
<evidence type="ECO:0000256" key="4">
    <source>
        <dbReference type="ARBA" id="ARBA00022771"/>
    </source>
</evidence>
<dbReference type="InterPro" id="IPR013087">
    <property type="entry name" value="Znf_C2H2_type"/>
</dbReference>
<evidence type="ECO:0000313" key="9">
    <source>
        <dbReference type="EMBL" id="GFT72096.1"/>
    </source>
</evidence>
<feature type="domain" description="C2H2-type" evidence="8">
    <location>
        <begin position="210"/>
        <end position="239"/>
    </location>
</feature>
<evidence type="ECO:0000259" key="8">
    <source>
        <dbReference type="PROSITE" id="PS50157"/>
    </source>
</evidence>
<dbReference type="Proteomes" id="UP000887013">
    <property type="component" value="Unassembled WGS sequence"/>
</dbReference>
<sequence>MEIDDSEDNLFNKNEYNVIPIDFDQLVDSPEDLSSLYSYHNMRRDGFGSSSVMLNDTFETPETMPENFPDHDNSGYIQHTITEDEIRMQIRHNDMPENLSHATLTIESCNQKTNEKEYKKFYCDYEGCERKYSTAGNLKTHQKRHKGEYTFICTQEGCGKTFLSSYSLKIHLRVHTKEKPYGCDVSGCEKAFNTRYRLEAHKRIHNGNTFNCNEPRCNKHFTTLSDLRKHQRIHTGERPYRCEEDGCGKAFTVSHHLKKHIQTHTGEKPFVCSDAQCQKSFSTQYNLKAHMSKHAKEVQEDTFNGENDQLIINENGNDPSLALSNPLINLPCSEVTINTMPDGTMIAYAVIHLGNANTVATETETPETGTYVEDSICVDKSTQAEDFDSESVRSPINVSQLPEINDVSNSVLPTIPLFNSLESVVTENVNASPNPVPVQDIISTSAQLAEICKCGPNKCKPHGRCCMGCPGMEGHYCRDEDGDSSTSATVDTGVLTDENNSYTLAVADTPVTDIYNNEIYFTDASCQTEEGLCPAECTVSLGKETVSLYKDFQHINGGCCVHS</sequence>
<feature type="domain" description="C2H2-type" evidence="8">
    <location>
        <begin position="151"/>
        <end position="180"/>
    </location>
</feature>
<comment type="subcellular location">
    <subcellularLocation>
        <location evidence="1">Nucleus</location>
    </subcellularLocation>
</comment>
<evidence type="ECO:0000256" key="5">
    <source>
        <dbReference type="ARBA" id="ARBA00022833"/>
    </source>
</evidence>
<dbReference type="FunFam" id="3.30.160.60:FF:001102">
    <property type="entry name" value="Transcription factor IIIA"/>
    <property type="match status" value="1"/>
</dbReference>
<evidence type="ECO:0000256" key="1">
    <source>
        <dbReference type="ARBA" id="ARBA00004123"/>
    </source>
</evidence>
<feature type="domain" description="C2H2-type" evidence="8">
    <location>
        <begin position="121"/>
        <end position="150"/>
    </location>
</feature>
<dbReference type="InterPro" id="IPR051061">
    <property type="entry name" value="Zinc_finger_trans_reg"/>
</dbReference>
<dbReference type="GO" id="GO:0008270">
    <property type="term" value="F:zinc ion binding"/>
    <property type="evidence" value="ECO:0007669"/>
    <property type="project" value="UniProtKB-KW"/>
</dbReference>
<dbReference type="EMBL" id="BMAW01070173">
    <property type="protein sequence ID" value="GFT72096.1"/>
    <property type="molecule type" value="Genomic_DNA"/>
</dbReference>
<dbReference type="PANTHER" id="PTHR46179:SF25">
    <property type="entry name" value="METAL RESPONSE ELEMENT-BINDING TRANSCRIPTION FACTOR-1, ISOFORM C"/>
    <property type="match status" value="1"/>
</dbReference>
<accession>A0A8X6U2K7</accession>
<dbReference type="FunFam" id="3.30.160.60:FF:000100">
    <property type="entry name" value="Zinc finger 45-like"/>
    <property type="match status" value="1"/>
</dbReference>
<protein>
    <submittedName>
        <fullName evidence="9">Metal regulatory transcription factor 1</fullName>
    </submittedName>
</protein>
<organism evidence="9 10">
    <name type="scientific">Nephila pilipes</name>
    <name type="common">Giant wood spider</name>
    <name type="synonym">Nephila maculata</name>
    <dbReference type="NCBI Taxonomy" id="299642"/>
    <lineage>
        <taxon>Eukaryota</taxon>
        <taxon>Metazoa</taxon>
        <taxon>Ecdysozoa</taxon>
        <taxon>Arthropoda</taxon>
        <taxon>Chelicerata</taxon>
        <taxon>Arachnida</taxon>
        <taxon>Araneae</taxon>
        <taxon>Araneomorphae</taxon>
        <taxon>Entelegynae</taxon>
        <taxon>Araneoidea</taxon>
        <taxon>Nephilidae</taxon>
        <taxon>Nephila</taxon>
    </lineage>
</organism>
<keyword evidence="6" id="KW-0539">Nucleus</keyword>
<dbReference type="FunFam" id="3.30.160.60:FF:000072">
    <property type="entry name" value="zinc finger protein 143 isoform X1"/>
    <property type="match status" value="1"/>
</dbReference>
<comment type="caution">
    <text evidence="9">The sequence shown here is derived from an EMBL/GenBank/DDBJ whole genome shotgun (WGS) entry which is preliminary data.</text>
</comment>
<dbReference type="Gene3D" id="3.30.160.60">
    <property type="entry name" value="Classic Zinc Finger"/>
    <property type="match status" value="6"/>
</dbReference>
<proteinExistence type="predicted"/>
<gene>
    <name evidence="9" type="primary">Mtf1</name>
    <name evidence="9" type="ORF">NPIL_72721</name>
</gene>
<evidence type="ECO:0000313" key="10">
    <source>
        <dbReference type="Proteomes" id="UP000887013"/>
    </source>
</evidence>
<keyword evidence="5" id="KW-0862">Zinc</keyword>
<name>A0A8X6U2K7_NEPPI</name>